<organism evidence="2 3">
    <name type="scientific">Prorocentrum cordatum</name>
    <dbReference type="NCBI Taxonomy" id="2364126"/>
    <lineage>
        <taxon>Eukaryota</taxon>
        <taxon>Sar</taxon>
        <taxon>Alveolata</taxon>
        <taxon>Dinophyceae</taxon>
        <taxon>Prorocentrales</taxon>
        <taxon>Prorocentraceae</taxon>
        <taxon>Prorocentrum</taxon>
    </lineage>
</organism>
<evidence type="ECO:0000313" key="3">
    <source>
        <dbReference type="Proteomes" id="UP001189429"/>
    </source>
</evidence>
<proteinExistence type="predicted"/>
<name>A0ABN9TNC1_9DINO</name>
<dbReference type="EMBL" id="CAUYUJ010014909">
    <property type="protein sequence ID" value="CAK0847547.1"/>
    <property type="molecule type" value="Genomic_DNA"/>
</dbReference>
<keyword evidence="3" id="KW-1185">Reference proteome</keyword>
<protein>
    <submittedName>
        <fullName evidence="2">Uncharacterized protein</fullName>
    </submittedName>
</protein>
<evidence type="ECO:0000256" key="1">
    <source>
        <dbReference type="SAM" id="MobiDB-lite"/>
    </source>
</evidence>
<feature type="region of interest" description="Disordered" evidence="1">
    <location>
        <begin position="80"/>
        <end position="120"/>
    </location>
</feature>
<evidence type="ECO:0000313" key="2">
    <source>
        <dbReference type="EMBL" id="CAK0847547.1"/>
    </source>
</evidence>
<comment type="caution">
    <text evidence="2">The sequence shown here is derived from an EMBL/GenBank/DDBJ whole genome shotgun (WGS) entry which is preliminary data.</text>
</comment>
<dbReference type="Proteomes" id="UP001189429">
    <property type="component" value="Unassembled WGS sequence"/>
</dbReference>
<gene>
    <name evidence="2" type="ORF">PCOR1329_LOCUS40722</name>
</gene>
<sequence length="154" mass="16623">MFQLQCVSSAGLDFESAEGRCKKHVAGAACLLARRDVAGWVGIPEVVEGNFEGAMKLVAATLGDRSELLLKALKRVRSRGGREGSAGGCRSPRGALRSRQDSRGVRGDGPRGCPRRGGGRCAARLCGWPAREARARGRRVRYGWYAIARWAAPW</sequence>
<reference evidence="2" key="1">
    <citation type="submission" date="2023-10" db="EMBL/GenBank/DDBJ databases">
        <authorList>
            <person name="Chen Y."/>
            <person name="Shah S."/>
            <person name="Dougan E. K."/>
            <person name="Thang M."/>
            <person name="Chan C."/>
        </authorList>
    </citation>
    <scope>NUCLEOTIDE SEQUENCE [LARGE SCALE GENOMIC DNA]</scope>
</reference>
<accession>A0ABN9TNC1</accession>
<feature type="compositionally biased region" description="Basic and acidic residues" evidence="1">
    <location>
        <begin position="98"/>
        <end position="109"/>
    </location>
</feature>